<dbReference type="GeneID" id="20662218"/>
<evidence type="ECO:0000256" key="1">
    <source>
        <dbReference type="SAM" id="MobiDB-lite"/>
    </source>
</evidence>
<dbReference type="OMA" id="NTSMSAH"/>
<sequence>MAVPFRARDGIVLGALIVADSKPRSSVPARQRSQLKDLAEQVSALLEDLWTRTQERAQLASSQTGQLHDQLVDLLSQSYTTGLQMQQNEQKIKEQSTSSLSSSMHKPQSSAPNTSMSAHQPQYAKDFRHMQSVEL</sequence>
<dbReference type="KEGG" id="psoj:PHYSODRAFT_536123"/>
<dbReference type="EMBL" id="JH159178">
    <property type="protein sequence ID" value="EGZ04585.1"/>
    <property type="molecule type" value="Genomic_DNA"/>
</dbReference>
<dbReference type="RefSeq" id="XP_009539960.1">
    <property type="nucleotide sequence ID" value="XM_009541665.1"/>
</dbReference>
<keyword evidence="3" id="KW-1185">Reference proteome</keyword>
<accession>G5AIQ9</accession>
<evidence type="ECO:0008006" key="4">
    <source>
        <dbReference type="Google" id="ProtNLM"/>
    </source>
</evidence>
<feature type="region of interest" description="Disordered" evidence="1">
    <location>
        <begin position="84"/>
        <end position="135"/>
    </location>
</feature>
<gene>
    <name evidence="2" type="ORF">PHYSODRAFT_536123</name>
</gene>
<dbReference type="AlphaFoldDB" id="G5AIQ9"/>
<feature type="compositionally biased region" description="Basic and acidic residues" evidence="1">
    <location>
        <begin position="125"/>
        <end position="135"/>
    </location>
</feature>
<reference evidence="2 3" key="1">
    <citation type="journal article" date="2006" name="Science">
        <title>Phytophthora genome sequences uncover evolutionary origins and mechanisms of pathogenesis.</title>
        <authorList>
            <person name="Tyler B.M."/>
            <person name="Tripathy S."/>
            <person name="Zhang X."/>
            <person name="Dehal P."/>
            <person name="Jiang R.H."/>
            <person name="Aerts A."/>
            <person name="Arredondo F.D."/>
            <person name="Baxter L."/>
            <person name="Bensasson D."/>
            <person name="Beynon J.L."/>
            <person name="Chapman J."/>
            <person name="Damasceno C.M."/>
            <person name="Dorrance A.E."/>
            <person name="Dou D."/>
            <person name="Dickerman A.W."/>
            <person name="Dubchak I.L."/>
            <person name="Garbelotto M."/>
            <person name="Gijzen M."/>
            <person name="Gordon S.G."/>
            <person name="Govers F."/>
            <person name="Grunwald N.J."/>
            <person name="Huang W."/>
            <person name="Ivors K.L."/>
            <person name="Jones R.W."/>
            <person name="Kamoun S."/>
            <person name="Krampis K."/>
            <person name="Lamour K.H."/>
            <person name="Lee M.K."/>
            <person name="McDonald W.H."/>
            <person name="Medina M."/>
            <person name="Meijer H.J."/>
            <person name="Nordberg E.K."/>
            <person name="Maclean D.J."/>
            <person name="Ospina-Giraldo M.D."/>
            <person name="Morris P.F."/>
            <person name="Phuntumart V."/>
            <person name="Putnam N.H."/>
            <person name="Rash S."/>
            <person name="Rose J.K."/>
            <person name="Sakihama Y."/>
            <person name="Salamov A.A."/>
            <person name="Savidor A."/>
            <person name="Scheuring C.F."/>
            <person name="Smith B.M."/>
            <person name="Sobral B.W."/>
            <person name="Terry A."/>
            <person name="Torto-Alalibo T.A."/>
            <person name="Win J."/>
            <person name="Xu Z."/>
            <person name="Zhang H."/>
            <person name="Grigoriev I.V."/>
            <person name="Rokhsar D.S."/>
            <person name="Boore J.L."/>
        </authorList>
    </citation>
    <scope>NUCLEOTIDE SEQUENCE [LARGE SCALE GENOMIC DNA]</scope>
    <source>
        <strain evidence="2 3">P6497</strain>
    </source>
</reference>
<dbReference type="Proteomes" id="UP000002640">
    <property type="component" value="Unassembled WGS sequence"/>
</dbReference>
<protein>
    <recommendedName>
        <fullName evidence="4">GAF domain-containing protein</fullName>
    </recommendedName>
</protein>
<evidence type="ECO:0000313" key="3">
    <source>
        <dbReference type="Proteomes" id="UP000002640"/>
    </source>
</evidence>
<dbReference type="InParanoid" id="G5AIQ9"/>
<proteinExistence type="predicted"/>
<evidence type="ECO:0000313" key="2">
    <source>
        <dbReference type="EMBL" id="EGZ04585.1"/>
    </source>
</evidence>
<dbReference type="SMR" id="G5AIQ9"/>
<name>G5AIQ9_PHYSP</name>
<organism evidence="2 3">
    <name type="scientific">Phytophthora sojae (strain P6497)</name>
    <name type="common">Soybean stem and root rot agent</name>
    <name type="synonym">Phytophthora megasperma f. sp. glycines</name>
    <dbReference type="NCBI Taxonomy" id="1094619"/>
    <lineage>
        <taxon>Eukaryota</taxon>
        <taxon>Sar</taxon>
        <taxon>Stramenopiles</taxon>
        <taxon>Oomycota</taxon>
        <taxon>Peronosporomycetes</taxon>
        <taxon>Peronosporales</taxon>
        <taxon>Peronosporaceae</taxon>
        <taxon>Phytophthora</taxon>
    </lineage>
</organism>
<feature type="compositionally biased region" description="Polar residues" evidence="1">
    <location>
        <begin position="84"/>
        <end position="120"/>
    </location>
</feature>
<dbReference type="PANTHER" id="PTHR43102">
    <property type="entry name" value="SLR1143 PROTEIN"/>
    <property type="match status" value="1"/>
</dbReference>
<dbReference type="PANTHER" id="PTHR43102:SF2">
    <property type="entry name" value="GAF DOMAIN-CONTAINING PROTEIN"/>
    <property type="match status" value="1"/>
</dbReference>